<dbReference type="Proteomes" id="UP000004699">
    <property type="component" value="Unassembled WGS sequence"/>
</dbReference>
<organism evidence="1 2">
    <name type="scientific">Luminiphilus syltensis NOR5-1B</name>
    <dbReference type="NCBI Taxonomy" id="565045"/>
    <lineage>
        <taxon>Bacteria</taxon>
        <taxon>Pseudomonadati</taxon>
        <taxon>Pseudomonadota</taxon>
        <taxon>Gammaproteobacteria</taxon>
        <taxon>Cellvibrionales</taxon>
        <taxon>Halieaceae</taxon>
        <taxon>Luminiphilus</taxon>
    </lineage>
</organism>
<accession>B8KVM4</accession>
<dbReference type="AlphaFoldDB" id="B8KVM4"/>
<protein>
    <submittedName>
        <fullName evidence="1">Uncharacterized protein</fullName>
    </submittedName>
</protein>
<evidence type="ECO:0000313" key="2">
    <source>
        <dbReference type="Proteomes" id="UP000004699"/>
    </source>
</evidence>
<dbReference type="EMBL" id="DS999411">
    <property type="protein sequence ID" value="EED36191.1"/>
    <property type="molecule type" value="Genomic_DNA"/>
</dbReference>
<evidence type="ECO:0000313" key="1">
    <source>
        <dbReference type="EMBL" id="EED36191.1"/>
    </source>
</evidence>
<keyword evidence="2" id="KW-1185">Reference proteome</keyword>
<proteinExistence type="predicted"/>
<sequence length="67" mass="7166">MPYPGFYGGNGGSAPRDVIRKDYGPIALDAKFVETQAFDCTFCCVGDACNYSASGCFVQPGTMWTIP</sequence>
<dbReference type="HOGENOM" id="CLU_2807286_0_0_6"/>
<reference evidence="2" key="1">
    <citation type="journal article" date="2013" name="BMC Microbiol.">
        <title>Taxonomy and evolution of bacteriochlorophyll a-containing members of the OM60/NOR5 clade of marine gammaproteobacteria: description of Luminiphilus syltensis gen. nov., sp. nov., reclassification of Haliea rubra as Pseudohaliea rubra gen. nov., comb. nov., and emendation of Chromatocurvus halotolerans.</title>
        <authorList>
            <person name="Spring S."/>
            <person name="Riedel T."/>
            <person name="Sproer C."/>
            <person name="Yan S."/>
            <person name="Harder J."/>
            <person name="Fuchs B.M."/>
        </authorList>
    </citation>
    <scope>NUCLEOTIDE SEQUENCE [LARGE SCALE GENOMIC DNA]</scope>
    <source>
        <strain evidence="2">NOR51-B</strain>
    </source>
</reference>
<name>B8KVM4_9GAMM</name>
<gene>
    <name evidence="1" type="ORF">NOR51B_2139</name>
</gene>